<name>A0ABQ6MBR5_9STRA</name>
<accession>A0ABQ6MBR5</accession>
<keyword evidence="2" id="KW-1185">Reference proteome</keyword>
<evidence type="ECO:0000313" key="1">
    <source>
        <dbReference type="EMBL" id="GMI23406.1"/>
    </source>
</evidence>
<protein>
    <submittedName>
        <fullName evidence="1">Uncharacterized protein</fullName>
    </submittedName>
</protein>
<organism evidence="1 2">
    <name type="scientific">Tetraparma gracilis</name>
    <dbReference type="NCBI Taxonomy" id="2962635"/>
    <lineage>
        <taxon>Eukaryota</taxon>
        <taxon>Sar</taxon>
        <taxon>Stramenopiles</taxon>
        <taxon>Ochrophyta</taxon>
        <taxon>Bolidophyceae</taxon>
        <taxon>Parmales</taxon>
        <taxon>Triparmaceae</taxon>
        <taxon>Tetraparma</taxon>
    </lineage>
</organism>
<gene>
    <name evidence="1" type="ORF">TeGR_g5115</name>
</gene>
<comment type="caution">
    <text evidence="1">The sequence shown here is derived from an EMBL/GenBank/DDBJ whole genome shotgun (WGS) entry which is preliminary data.</text>
</comment>
<dbReference type="EMBL" id="BRYB01002655">
    <property type="protein sequence ID" value="GMI23406.1"/>
    <property type="molecule type" value="Genomic_DNA"/>
</dbReference>
<sequence>MFIQLRPHRHNQDLLTEKILDVIRSTNVLRSAQAKYRFLDEFIYHIMRNKMKMGASQTSFAVKTHLVALTANEAGRIARSFPMVMMANATAAAAVDEFIMTYKALGELDREYAWFRPTLTAIATELMSAVAWGVKFRAYLGASVSAADALSDAYMINEFFMLGDTSIAKGLLAMVGANVAWQAIIVYVQTQGLKKKKWRTMLFEMLTVVTFVKPGIDAHRVASGAEQAPGAAFGPLAEMIYTKGGELAFEAIPGLVLQLVALLNTEEKSRIAIASILVSTASTALTATTMFWDWDTDPGNRKESADW</sequence>
<dbReference type="Proteomes" id="UP001165060">
    <property type="component" value="Unassembled WGS sequence"/>
</dbReference>
<proteinExistence type="predicted"/>
<reference evidence="1 2" key="1">
    <citation type="journal article" date="2023" name="Commun. Biol.">
        <title>Genome analysis of Parmales, the sister group of diatoms, reveals the evolutionary specialization of diatoms from phago-mixotrophs to photoautotrophs.</title>
        <authorList>
            <person name="Ban H."/>
            <person name="Sato S."/>
            <person name="Yoshikawa S."/>
            <person name="Yamada K."/>
            <person name="Nakamura Y."/>
            <person name="Ichinomiya M."/>
            <person name="Sato N."/>
            <person name="Blanc-Mathieu R."/>
            <person name="Endo H."/>
            <person name="Kuwata A."/>
            <person name="Ogata H."/>
        </authorList>
    </citation>
    <scope>NUCLEOTIDE SEQUENCE [LARGE SCALE GENOMIC DNA]</scope>
</reference>
<evidence type="ECO:0000313" key="2">
    <source>
        <dbReference type="Proteomes" id="UP001165060"/>
    </source>
</evidence>